<sequence length="124" mass="14388">MERPRRINAGKRRAEREDEAPKNLGDQRPRTRSQVDPSCCCQTLQSTTQSPTTSRYLRRPPYTTRRWYVARPSRPPPRRHLRPGPLQPIDGNTRRVQLPDSFNGGPIVYTEPDSCSYEDIENIL</sequence>
<feature type="region of interest" description="Disordered" evidence="1">
    <location>
        <begin position="1"/>
        <end position="57"/>
    </location>
</feature>
<keyword evidence="3" id="KW-1185">Reference proteome</keyword>
<dbReference type="EMBL" id="ML996374">
    <property type="protein sequence ID" value="KAF2726909.1"/>
    <property type="molecule type" value="Genomic_DNA"/>
</dbReference>
<dbReference type="Proteomes" id="UP000799444">
    <property type="component" value="Unassembled WGS sequence"/>
</dbReference>
<dbReference type="AlphaFoldDB" id="A0A9P4QI73"/>
<evidence type="ECO:0000313" key="3">
    <source>
        <dbReference type="Proteomes" id="UP000799444"/>
    </source>
</evidence>
<proteinExistence type="predicted"/>
<comment type="caution">
    <text evidence="2">The sequence shown here is derived from an EMBL/GenBank/DDBJ whole genome shotgun (WGS) entry which is preliminary data.</text>
</comment>
<protein>
    <submittedName>
        <fullName evidence="2">Uncharacterized protein</fullName>
    </submittedName>
</protein>
<feature type="compositionally biased region" description="Basic residues" evidence="1">
    <location>
        <begin position="1"/>
        <end position="11"/>
    </location>
</feature>
<accession>A0A9P4QI73</accession>
<name>A0A9P4QI73_9PLEO</name>
<feature type="region of interest" description="Disordered" evidence="1">
    <location>
        <begin position="69"/>
        <end position="106"/>
    </location>
</feature>
<organism evidence="2 3">
    <name type="scientific">Polyplosphaeria fusca</name>
    <dbReference type="NCBI Taxonomy" id="682080"/>
    <lineage>
        <taxon>Eukaryota</taxon>
        <taxon>Fungi</taxon>
        <taxon>Dikarya</taxon>
        <taxon>Ascomycota</taxon>
        <taxon>Pezizomycotina</taxon>
        <taxon>Dothideomycetes</taxon>
        <taxon>Pleosporomycetidae</taxon>
        <taxon>Pleosporales</taxon>
        <taxon>Tetraplosphaeriaceae</taxon>
        <taxon>Polyplosphaeria</taxon>
    </lineage>
</organism>
<reference evidence="2" key="1">
    <citation type="journal article" date="2020" name="Stud. Mycol.">
        <title>101 Dothideomycetes genomes: a test case for predicting lifestyles and emergence of pathogens.</title>
        <authorList>
            <person name="Haridas S."/>
            <person name="Albert R."/>
            <person name="Binder M."/>
            <person name="Bloem J."/>
            <person name="Labutti K."/>
            <person name="Salamov A."/>
            <person name="Andreopoulos B."/>
            <person name="Baker S."/>
            <person name="Barry K."/>
            <person name="Bills G."/>
            <person name="Bluhm B."/>
            <person name="Cannon C."/>
            <person name="Castanera R."/>
            <person name="Culley D."/>
            <person name="Daum C."/>
            <person name="Ezra D."/>
            <person name="Gonzalez J."/>
            <person name="Henrissat B."/>
            <person name="Kuo A."/>
            <person name="Liang C."/>
            <person name="Lipzen A."/>
            <person name="Lutzoni F."/>
            <person name="Magnuson J."/>
            <person name="Mondo S."/>
            <person name="Nolan M."/>
            <person name="Ohm R."/>
            <person name="Pangilinan J."/>
            <person name="Park H.-J."/>
            <person name="Ramirez L."/>
            <person name="Alfaro M."/>
            <person name="Sun H."/>
            <person name="Tritt A."/>
            <person name="Yoshinaga Y."/>
            <person name="Zwiers L.-H."/>
            <person name="Turgeon B."/>
            <person name="Goodwin S."/>
            <person name="Spatafora J."/>
            <person name="Crous P."/>
            <person name="Grigoriev I."/>
        </authorList>
    </citation>
    <scope>NUCLEOTIDE SEQUENCE</scope>
    <source>
        <strain evidence="2">CBS 125425</strain>
    </source>
</reference>
<feature type="compositionally biased region" description="Low complexity" evidence="1">
    <location>
        <begin position="43"/>
        <end position="57"/>
    </location>
</feature>
<feature type="compositionally biased region" description="Basic and acidic residues" evidence="1">
    <location>
        <begin position="12"/>
        <end position="29"/>
    </location>
</feature>
<gene>
    <name evidence="2" type="ORF">EJ04DRAFT_517575</name>
</gene>
<evidence type="ECO:0000256" key="1">
    <source>
        <dbReference type="SAM" id="MobiDB-lite"/>
    </source>
</evidence>
<evidence type="ECO:0000313" key="2">
    <source>
        <dbReference type="EMBL" id="KAF2726909.1"/>
    </source>
</evidence>